<dbReference type="Pfam" id="PF10237">
    <property type="entry name" value="N6-adenineMlase"/>
    <property type="match status" value="1"/>
</dbReference>
<dbReference type="GO" id="GO:0016279">
    <property type="term" value="F:protein-lysine N-methyltransferase activity"/>
    <property type="evidence" value="ECO:0007669"/>
    <property type="project" value="UniProtKB-UniRule"/>
</dbReference>
<evidence type="ECO:0000259" key="9">
    <source>
        <dbReference type="PROSITE" id="PS51084"/>
    </source>
</evidence>
<dbReference type="PANTHER" id="PTHR13200:SF0">
    <property type="entry name" value="EEF1A LYSINE METHYLTRANSFERASE 1"/>
    <property type="match status" value="1"/>
</dbReference>
<dbReference type="GO" id="GO:0032259">
    <property type="term" value="P:methylation"/>
    <property type="evidence" value="ECO:0007669"/>
    <property type="project" value="UniProtKB-KW"/>
</dbReference>
<dbReference type="CDD" id="cd01277">
    <property type="entry name" value="HINT_subgroup"/>
    <property type="match status" value="1"/>
</dbReference>
<dbReference type="Pfam" id="PF01230">
    <property type="entry name" value="HIT"/>
    <property type="match status" value="1"/>
</dbReference>
<dbReference type="InterPro" id="IPR041370">
    <property type="entry name" value="Mlase_EEF1AKMT1/ZCCHC4"/>
</dbReference>
<dbReference type="EC" id="2.1.1.-" evidence="5"/>
<feature type="domain" description="HIT" evidence="9">
    <location>
        <begin position="262"/>
        <end position="365"/>
    </location>
</feature>
<dbReference type="Gene3D" id="3.30.428.10">
    <property type="entry name" value="HIT-like"/>
    <property type="match status" value="1"/>
</dbReference>
<dbReference type="InterPro" id="IPR019369">
    <property type="entry name" value="Efm5/EEF1AKMT1"/>
</dbReference>
<keyword evidence="4 5" id="KW-0808">Transferase</keyword>
<evidence type="ECO:0000256" key="7">
    <source>
        <dbReference type="PIRSR" id="PIRSR601310-3"/>
    </source>
</evidence>
<keyword evidence="11" id="KW-1185">Reference proteome</keyword>
<dbReference type="InterPro" id="IPR001310">
    <property type="entry name" value="Histidine_triad_HIT"/>
</dbReference>
<dbReference type="InterPro" id="IPR039384">
    <property type="entry name" value="HINT"/>
</dbReference>
<feature type="short sequence motif" description="Histidine triad motif" evidence="7 8">
    <location>
        <begin position="350"/>
        <end position="354"/>
    </location>
</feature>
<comment type="similarity">
    <text evidence="5">Belongs to the class I-like SAM-binding methyltransferase superfamily. EFM5 family.</text>
</comment>
<sequence>MALIGEADDDEIPQLSTGALDALKEFYGERDSRQRQFEDLKAQAEDDYDGSPLTMEAFTEDWNASQFWYSDATATALAEQLLEGASNDSCIAVVSAPSVFIQLKNIVNSGRYPARPQMHLLEYDERFAVFKKEFVLYDFEHPMRLPGKKLHSNKLHALKLMRSPAELKGKFDRIICDPPFLSADCQTKAALTVRWLSKSWASPADARELQSARNLNPTGLRLIVCTGERMEPLITKLYGKAGTRTTSFNPEHSKGLSNEFRCYANFECREIPSMKLFESEKTLAFLDIGPLSFGHALVIPKYHGAKLTDIPDDQLSEVLHVTKKIATAVGAENYNILQNNGRAAHQEVDHVHFHYIPKPNKEEGLGISWPTQKVDKDKLQKLLEEVKAKM</sequence>
<dbReference type="SUPFAM" id="SSF54197">
    <property type="entry name" value="HIT-like"/>
    <property type="match status" value="1"/>
</dbReference>
<comment type="subcellular location">
    <subcellularLocation>
        <location evidence="1 5">Cytoplasm</location>
    </subcellularLocation>
</comment>
<dbReference type="InterPro" id="IPR002052">
    <property type="entry name" value="DNA_methylase_N6_adenine_CS"/>
</dbReference>
<evidence type="ECO:0000256" key="5">
    <source>
        <dbReference type="HAMAP-Rule" id="MF_03187"/>
    </source>
</evidence>
<dbReference type="SUPFAM" id="SSF53335">
    <property type="entry name" value="S-adenosyl-L-methionine-dependent methyltransferases"/>
    <property type="match status" value="1"/>
</dbReference>
<name>A0A4U0WDS9_9PEZI</name>
<protein>
    <recommendedName>
        <fullName evidence="5">Protein-lysine N-methyltransferase EFM5</fullName>
        <ecNumber evidence="5">2.1.1.-</ecNumber>
    </recommendedName>
    <alternativeName>
        <fullName evidence="5">Elongation factor methyltransferase 5</fullName>
    </alternativeName>
</protein>
<dbReference type="PROSITE" id="PS00092">
    <property type="entry name" value="N6_MTASE"/>
    <property type="match status" value="1"/>
</dbReference>
<feature type="active site" description="Tele-AMP-histidine intermediate" evidence="6">
    <location>
        <position position="352"/>
    </location>
</feature>
<comment type="function">
    <text evidence="5">S-adenosyl-L-methionine-dependent protein-lysine N-methyltransferase that trimethylates elongation factor 1-alpha at 'Lys-79'.</text>
</comment>
<organism evidence="10 11">
    <name type="scientific">Cryomyces minteri</name>
    <dbReference type="NCBI Taxonomy" id="331657"/>
    <lineage>
        <taxon>Eukaryota</taxon>
        <taxon>Fungi</taxon>
        <taxon>Dikarya</taxon>
        <taxon>Ascomycota</taxon>
        <taxon>Pezizomycotina</taxon>
        <taxon>Dothideomycetes</taxon>
        <taxon>Dothideomycetes incertae sedis</taxon>
        <taxon>Cryomyces</taxon>
    </lineage>
</organism>
<evidence type="ECO:0000256" key="2">
    <source>
        <dbReference type="ARBA" id="ARBA00022490"/>
    </source>
</evidence>
<dbReference type="HAMAP" id="MF_03187">
    <property type="entry name" value="Methyltr_EFM5"/>
    <property type="match status" value="1"/>
</dbReference>
<dbReference type="GO" id="GO:0003676">
    <property type="term" value="F:nucleic acid binding"/>
    <property type="evidence" value="ECO:0007669"/>
    <property type="project" value="InterPro"/>
</dbReference>
<dbReference type="OrthoDB" id="672793at2759"/>
<gene>
    <name evidence="5" type="primary">EFM5</name>
    <name evidence="10" type="ORF">B0A49_05936</name>
</gene>
<evidence type="ECO:0000256" key="8">
    <source>
        <dbReference type="PROSITE-ProRule" id="PRU00464"/>
    </source>
</evidence>
<comment type="caution">
    <text evidence="10">The sequence shown here is derived from an EMBL/GenBank/DDBJ whole genome shotgun (WGS) entry which is preliminary data.</text>
</comment>
<dbReference type="AlphaFoldDB" id="A0A4U0WDS9"/>
<dbReference type="PROSITE" id="PS51084">
    <property type="entry name" value="HIT_2"/>
    <property type="match status" value="1"/>
</dbReference>
<keyword evidence="2 5" id="KW-0963">Cytoplasm</keyword>
<reference evidence="10 11" key="1">
    <citation type="submission" date="2017-03" db="EMBL/GenBank/DDBJ databases">
        <title>Genomes of endolithic fungi from Antarctica.</title>
        <authorList>
            <person name="Coleine C."/>
            <person name="Masonjones S."/>
            <person name="Stajich J.E."/>
        </authorList>
    </citation>
    <scope>NUCLEOTIDE SEQUENCE [LARGE SCALE GENOMIC DNA]</scope>
    <source>
        <strain evidence="10 11">CCFEE 5187</strain>
    </source>
</reference>
<dbReference type="GO" id="GO:0005737">
    <property type="term" value="C:cytoplasm"/>
    <property type="evidence" value="ECO:0007669"/>
    <property type="project" value="UniProtKB-SubCell"/>
</dbReference>
<evidence type="ECO:0000313" key="11">
    <source>
        <dbReference type="Proteomes" id="UP000308768"/>
    </source>
</evidence>
<dbReference type="Proteomes" id="UP000308768">
    <property type="component" value="Unassembled WGS sequence"/>
</dbReference>
<evidence type="ECO:0000256" key="4">
    <source>
        <dbReference type="ARBA" id="ARBA00022679"/>
    </source>
</evidence>
<dbReference type="PRINTS" id="PR00332">
    <property type="entry name" value="HISTRIAD"/>
</dbReference>
<dbReference type="EMBL" id="NAJN01001889">
    <property type="protein sequence ID" value="TKA60483.1"/>
    <property type="molecule type" value="Genomic_DNA"/>
</dbReference>
<accession>A0A4U0WDS9</accession>
<evidence type="ECO:0000256" key="3">
    <source>
        <dbReference type="ARBA" id="ARBA00022603"/>
    </source>
</evidence>
<evidence type="ECO:0000256" key="6">
    <source>
        <dbReference type="PIRSR" id="PIRSR601310-1"/>
    </source>
</evidence>
<evidence type="ECO:0000256" key="1">
    <source>
        <dbReference type="ARBA" id="ARBA00004496"/>
    </source>
</evidence>
<evidence type="ECO:0000313" key="10">
    <source>
        <dbReference type="EMBL" id="TKA60483.1"/>
    </source>
</evidence>
<proteinExistence type="inferred from homology"/>
<dbReference type="PANTHER" id="PTHR13200">
    <property type="entry name" value="EEF1A LYSINE METHYLTRANSFERASE 1"/>
    <property type="match status" value="1"/>
</dbReference>
<keyword evidence="3 5" id="KW-0489">Methyltransferase</keyword>
<dbReference type="InterPro" id="IPR036265">
    <property type="entry name" value="HIT-like_sf"/>
</dbReference>
<dbReference type="STRING" id="331657.A0A4U0WDS9"/>
<dbReference type="InterPro" id="IPR029063">
    <property type="entry name" value="SAM-dependent_MTases_sf"/>
</dbReference>
<dbReference type="InterPro" id="IPR011146">
    <property type="entry name" value="HIT-like"/>
</dbReference>